<dbReference type="OrthoDB" id="6065082at2"/>
<evidence type="ECO:0000313" key="2">
    <source>
        <dbReference type="Proteomes" id="UP000287447"/>
    </source>
</evidence>
<dbReference type="AlphaFoldDB" id="A0A3S3UM82"/>
<gene>
    <name evidence="1" type="ORF">EOI86_18370</name>
</gene>
<accession>A0A3S3UM82</accession>
<dbReference type="Proteomes" id="UP000287447">
    <property type="component" value="Unassembled WGS sequence"/>
</dbReference>
<keyword evidence="2" id="KW-1185">Reference proteome</keyword>
<comment type="caution">
    <text evidence="1">The sequence shown here is derived from an EMBL/GenBank/DDBJ whole genome shotgun (WGS) entry which is preliminary data.</text>
</comment>
<dbReference type="RefSeq" id="WP_127766991.1">
    <property type="nucleotide sequence ID" value="NZ_SADE01000003.1"/>
</dbReference>
<protein>
    <submittedName>
        <fullName evidence="1">Uncharacterized protein</fullName>
    </submittedName>
</protein>
<dbReference type="EMBL" id="SADE01000003">
    <property type="protein sequence ID" value="RVU34812.1"/>
    <property type="molecule type" value="Genomic_DNA"/>
</dbReference>
<reference evidence="2" key="1">
    <citation type="submission" date="2019-01" db="EMBL/GenBank/DDBJ databases">
        <title>Gri0909 isolated from a small marine red alga.</title>
        <authorList>
            <person name="Kim J."/>
            <person name="Jeong S.E."/>
            <person name="Jeon C.O."/>
        </authorList>
    </citation>
    <scope>NUCLEOTIDE SEQUENCE [LARGE SCALE GENOMIC DNA]</scope>
    <source>
        <strain evidence="2">Gri0909</strain>
    </source>
</reference>
<name>A0A3S3UM82_9PROT</name>
<proteinExistence type="predicted"/>
<evidence type="ECO:0000313" key="1">
    <source>
        <dbReference type="EMBL" id="RVU34812.1"/>
    </source>
</evidence>
<sequence length="209" mass="23741">MVLKKLFNTLLGSRNSSVEVMQAENLPNHSDGLSDDQDEAALGATRLQFEKAPDVSIARRAVVETSEDADEMNAFDEVLEHARSFLMGHRWCTDIVESRIGMFVPRIVSVFLFRIDHTEDFVDEWLWIVVGDVPPGYLVTDYAPNAAWALNLYIGLAKEWVDAVKEGKPVVGLYPINVPPTLEWAEQLDSRLRFLEKEILKDYMDDLVE</sequence>
<organism evidence="1 2">
    <name type="scientific">Hwanghaeella grinnelliae</name>
    <dbReference type="NCBI Taxonomy" id="2500179"/>
    <lineage>
        <taxon>Bacteria</taxon>
        <taxon>Pseudomonadati</taxon>
        <taxon>Pseudomonadota</taxon>
        <taxon>Alphaproteobacteria</taxon>
        <taxon>Rhodospirillales</taxon>
        <taxon>Rhodospirillaceae</taxon>
        <taxon>Hwanghaeella</taxon>
    </lineage>
</organism>